<name>B1X2E9_CROS5</name>
<dbReference type="AlphaFoldDB" id="B1X2E9"/>
<reference evidence="2 3" key="1">
    <citation type="journal article" date="2008" name="Proc. Natl. Acad. Sci. U.S.A.">
        <title>The genome of Cyanothece 51142, a unicellular diazotrophic cyanobacterium important in the marine nitrogen cycle.</title>
        <authorList>
            <person name="Welsh E.A."/>
            <person name="Liberton M."/>
            <person name="Stoeckel J."/>
            <person name="Loh T."/>
            <person name="Elvitigala T."/>
            <person name="Wang C."/>
            <person name="Wollam A."/>
            <person name="Fulton R.S."/>
            <person name="Clifton S.W."/>
            <person name="Jacobs J.M."/>
            <person name="Aurora R."/>
            <person name="Ghosh B.K."/>
            <person name="Sherman L.A."/>
            <person name="Smith R.D."/>
            <person name="Wilson R.K."/>
            <person name="Pakrasi H.B."/>
        </authorList>
    </citation>
    <scope>NUCLEOTIDE SEQUENCE [LARGE SCALE GENOMIC DNA]</scope>
    <source>
        <strain evidence="3">ATCC 51142 / BH68</strain>
    </source>
</reference>
<dbReference type="KEGG" id="cyt:cce_4964"/>
<dbReference type="Proteomes" id="UP000001203">
    <property type="component" value="Chromosome linear"/>
</dbReference>
<accession>B1X2E9</accession>
<evidence type="ECO:0000313" key="3">
    <source>
        <dbReference type="Proteomes" id="UP000001203"/>
    </source>
</evidence>
<protein>
    <submittedName>
        <fullName evidence="2">Uncharacterized protein</fullName>
    </submittedName>
</protein>
<dbReference type="EMBL" id="CP000807">
    <property type="protein sequence ID" value="ACB54310.1"/>
    <property type="molecule type" value="Genomic_DNA"/>
</dbReference>
<gene>
    <name evidence="2" type="ordered locus">cce_4964</name>
</gene>
<evidence type="ECO:0000313" key="2">
    <source>
        <dbReference type="EMBL" id="ACB54310.1"/>
    </source>
</evidence>
<feature type="region of interest" description="Disordered" evidence="1">
    <location>
        <begin position="1"/>
        <end position="21"/>
    </location>
</feature>
<keyword evidence="3" id="KW-1185">Reference proteome</keyword>
<sequence>MRSNVDNSYRKQLLLRTKKRKGNSRSHLVNMCVEYFGTLTHRIDGVTRA</sequence>
<proteinExistence type="predicted"/>
<dbReference type="STRING" id="43989.cce_4964"/>
<organism evidence="2 3">
    <name type="scientific">Crocosphaera subtropica (strain ATCC 51142 / BH68)</name>
    <name type="common">Cyanothece sp. (strain ATCC 51142)</name>
    <dbReference type="NCBI Taxonomy" id="43989"/>
    <lineage>
        <taxon>Bacteria</taxon>
        <taxon>Bacillati</taxon>
        <taxon>Cyanobacteriota</taxon>
        <taxon>Cyanophyceae</taxon>
        <taxon>Oscillatoriophycideae</taxon>
        <taxon>Chroococcales</taxon>
        <taxon>Aphanothecaceae</taxon>
        <taxon>Crocosphaera</taxon>
        <taxon>Crocosphaera subtropica</taxon>
    </lineage>
</organism>
<dbReference type="HOGENOM" id="CLU_3134726_0_0_3"/>
<evidence type="ECO:0000256" key="1">
    <source>
        <dbReference type="SAM" id="MobiDB-lite"/>
    </source>
</evidence>